<dbReference type="GO" id="GO:0005789">
    <property type="term" value="C:endoplasmic reticulum membrane"/>
    <property type="evidence" value="ECO:0007669"/>
    <property type="project" value="UniProtKB-SubCell"/>
</dbReference>
<dbReference type="PANTHER" id="PTHR21212">
    <property type="entry name" value="BERNARDINELLI-SEIP CONGENITAL LIPODYSTROPHY 2 HOMOLOG BSCL2 PROTEIN"/>
    <property type="match status" value="1"/>
</dbReference>
<feature type="chain" id="PRO_5045076344" description="Seipin" evidence="10">
    <location>
        <begin position="24"/>
        <end position="184"/>
    </location>
</feature>
<keyword evidence="5 9" id="KW-1133">Transmembrane helix</keyword>
<dbReference type="PANTHER" id="PTHR21212:SF0">
    <property type="entry name" value="SEIPIN"/>
    <property type="match status" value="1"/>
</dbReference>
<accession>A0A665XE71</accession>
<proteinExistence type="predicted"/>
<comment type="subcellular location">
    <subcellularLocation>
        <location evidence="1">Endoplasmic reticulum membrane</location>
        <topology evidence="1">Multi-pass membrane protein</topology>
    </subcellularLocation>
</comment>
<feature type="transmembrane region" description="Helical" evidence="9">
    <location>
        <begin position="118"/>
        <end position="145"/>
    </location>
</feature>
<dbReference type="AlphaFoldDB" id="A0A665XE71"/>
<evidence type="ECO:0000256" key="7">
    <source>
        <dbReference type="ARBA" id="ARBA00023136"/>
    </source>
</evidence>
<evidence type="ECO:0000256" key="8">
    <source>
        <dbReference type="SAM" id="MobiDB-lite"/>
    </source>
</evidence>
<dbReference type="Pfam" id="PF06775">
    <property type="entry name" value="Seipin"/>
    <property type="match status" value="1"/>
</dbReference>
<evidence type="ECO:0000256" key="10">
    <source>
        <dbReference type="SAM" id="SignalP"/>
    </source>
</evidence>
<keyword evidence="4" id="KW-0256">Endoplasmic reticulum</keyword>
<evidence type="ECO:0000256" key="4">
    <source>
        <dbReference type="ARBA" id="ARBA00022824"/>
    </source>
</evidence>
<evidence type="ECO:0000256" key="5">
    <source>
        <dbReference type="ARBA" id="ARBA00022989"/>
    </source>
</evidence>
<evidence type="ECO:0000256" key="9">
    <source>
        <dbReference type="SAM" id="Phobius"/>
    </source>
</evidence>
<reference evidence="11" key="2">
    <citation type="submission" date="2025-08" db="UniProtKB">
        <authorList>
            <consortium name="Ensembl"/>
        </authorList>
    </citation>
    <scope>IDENTIFICATION</scope>
</reference>
<dbReference type="InterPro" id="IPR009617">
    <property type="entry name" value="Seipin"/>
</dbReference>
<reference evidence="11" key="3">
    <citation type="submission" date="2025-09" db="UniProtKB">
        <authorList>
            <consortium name="Ensembl"/>
        </authorList>
    </citation>
    <scope>IDENTIFICATION</scope>
</reference>
<dbReference type="Proteomes" id="UP000472264">
    <property type="component" value="Chromosome 10"/>
</dbReference>
<evidence type="ECO:0000256" key="2">
    <source>
        <dbReference type="ARBA" id="ARBA00022064"/>
    </source>
</evidence>
<keyword evidence="3 9" id="KW-0812">Transmembrane</keyword>
<evidence type="ECO:0000256" key="3">
    <source>
        <dbReference type="ARBA" id="ARBA00022692"/>
    </source>
</evidence>
<keyword evidence="6" id="KW-0443">Lipid metabolism</keyword>
<keyword evidence="12" id="KW-1185">Reference proteome</keyword>
<feature type="signal peptide" evidence="10">
    <location>
        <begin position="1"/>
        <end position="23"/>
    </location>
</feature>
<protein>
    <recommendedName>
        <fullName evidence="2">Seipin</fullName>
    </recommendedName>
</protein>
<keyword evidence="7 9" id="KW-0472">Membrane</keyword>
<feature type="compositionally biased region" description="Basic and acidic residues" evidence="8">
    <location>
        <begin position="156"/>
        <end position="166"/>
    </location>
</feature>
<evidence type="ECO:0000256" key="1">
    <source>
        <dbReference type="ARBA" id="ARBA00004477"/>
    </source>
</evidence>
<feature type="region of interest" description="Disordered" evidence="8">
    <location>
        <begin position="156"/>
        <end position="184"/>
    </location>
</feature>
<dbReference type="Ensembl" id="ENSENLT00000055984.1">
    <property type="protein sequence ID" value="ENSENLP00000054693.1"/>
    <property type="gene ID" value="ENSENLG00000022783.1"/>
</dbReference>
<dbReference type="CDD" id="cd23995">
    <property type="entry name" value="Seipin_BSCL2_like"/>
    <property type="match status" value="1"/>
</dbReference>
<evidence type="ECO:0000256" key="6">
    <source>
        <dbReference type="ARBA" id="ARBA00023098"/>
    </source>
</evidence>
<organism evidence="11 12">
    <name type="scientific">Echeneis naucrates</name>
    <name type="common">Live sharksucker</name>
    <dbReference type="NCBI Taxonomy" id="173247"/>
    <lineage>
        <taxon>Eukaryota</taxon>
        <taxon>Metazoa</taxon>
        <taxon>Chordata</taxon>
        <taxon>Craniata</taxon>
        <taxon>Vertebrata</taxon>
        <taxon>Euteleostomi</taxon>
        <taxon>Actinopterygii</taxon>
        <taxon>Neopterygii</taxon>
        <taxon>Teleostei</taxon>
        <taxon>Neoteleostei</taxon>
        <taxon>Acanthomorphata</taxon>
        <taxon>Carangaria</taxon>
        <taxon>Carangiformes</taxon>
        <taxon>Echeneidae</taxon>
        <taxon>Echeneis</taxon>
    </lineage>
</organism>
<evidence type="ECO:0000313" key="11">
    <source>
        <dbReference type="Ensembl" id="ENSENLP00000054693.1"/>
    </source>
</evidence>
<dbReference type="GO" id="GO:0140042">
    <property type="term" value="P:lipid droplet formation"/>
    <property type="evidence" value="ECO:0007669"/>
    <property type="project" value="UniProtKB-ARBA"/>
</dbReference>
<keyword evidence="10" id="KW-0732">Signal</keyword>
<dbReference type="GO" id="GO:0006629">
    <property type="term" value="P:lipid metabolic process"/>
    <property type="evidence" value="ECO:0007669"/>
    <property type="project" value="UniProtKB-KW"/>
</dbReference>
<sequence>MRYRSDLLRTLGTLLFFPAFVSGAIEQKQILEVDLFPDYTDDPVSSTLRCVCVCVCVCLRSRAVGSSFFFFNLPTVFLHVQYSPSVTAVIEILSNKVQIYSSQLFVHAHFTGIRYLLFYFPVSSALVGVSSNFIFLSVVFVLSYMRVGWKPDELRADGPVSARERNANNTDQEDEKDISAGTMK</sequence>
<evidence type="ECO:0000313" key="12">
    <source>
        <dbReference type="Proteomes" id="UP000472264"/>
    </source>
</evidence>
<name>A0A665XE71_ECHNA</name>
<reference evidence="11" key="1">
    <citation type="submission" date="2021-04" db="EMBL/GenBank/DDBJ databases">
        <authorList>
            <consortium name="Wellcome Sanger Institute Data Sharing"/>
        </authorList>
    </citation>
    <scope>NUCLEOTIDE SEQUENCE [LARGE SCALE GENOMIC DNA]</scope>
</reference>
<dbReference type="InParanoid" id="A0A665XE71"/>